<dbReference type="EMBL" id="KV426168">
    <property type="protein sequence ID" value="KZV86024.1"/>
    <property type="molecule type" value="Genomic_DNA"/>
</dbReference>
<dbReference type="OrthoDB" id="5987198at2759"/>
<dbReference type="AlphaFoldDB" id="A0A165E3Z1"/>
<proteinExistence type="predicted"/>
<gene>
    <name evidence="1" type="ORF">EXIGLDRAFT_231988</name>
</gene>
<accession>A0A165E3Z1</accession>
<name>A0A165E3Z1_EXIGL</name>
<keyword evidence="2" id="KW-1185">Reference proteome</keyword>
<evidence type="ECO:0000313" key="1">
    <source>
        <dbReference type="EMBL" id="KZV86024.1"/>
    </source>
</evidence>
<reference evidence="1 2" key="1">
    <citation type="journal article" date="2016" name="Mol. Biol. Evol.">
        <title>Comparative Genomics of Early-Diverging Mushroom-Forming Fungi Provides Insights into the Origins of Lignocellulose Decay Capabilities.</title>
        <authorList>
            <person name="Nagy L.G."/>
            <person name="Riley R."/>
            <person name="Tritt A."/>
            <person name="Adam C."/>
            <person name="Daum C."/>
            <person name="Floudas D."/>
            <person name="Sun H."/>
            <person name="Yadav J.S."/>
            <person name="Pangilinan J."/>
            <person name="Larsson K.H."/>
            <person name="Matsuura K."/>
            <person name="Barry K."/>
            <person name="Labutti K."/>
            <person name="Kuo R."/>
            <person name="Ohm R.A."/>
            <person name="Bhattacharya S.S."/>
            <person name="Shirouzu T."/>
            <person name="Yoshinaga Y."/>
            <person name="Martin F.M."/>
            <person name="Grigoriev I.V."/>
            <person name="Hibbett D.S."/>
        </authorList>
    </citation>
    <scope>NUCLEOTIDE SEQUENCE [LARGE SCALE GENOMIC DNA]</scope>
    <source>
        <strain evidence="1 2">HHB12029</strain>
    </source>
</reference>
<dbReference type="Gene3D" id="1.10.510.10">
    <property type="entry name" value="Transferase(Phosphotransferase) domain 1"/>
    <property type="match status" value="1"/>
</dbReference>
<protein>
    <recommendedName>
        <fullName evidence="3">Protein kinase domain-containing protein</fullName>
    </recommendedName>
</protein>
<sequence>MLRPTLGTCLGFGTSEELDAAIAHARDALQLTHHVEHIVALSTALRCRFLRAGNFGDFEETVRLLDAVPRPTFKDIGTASLVLHDRHFSHERHWVQLAAWLESQGYRLPARFRPGWEPSWLKDNSFPLSRSDYHAAKFNRISATRIEDGATVWLKLAPVDTAELDISAFFISAPLRFDARNRCCPLLDFLRPPLINDKPFWLIVTPLLRDTMDPTPETVEELARILLALGLVFMHENNVAHRDICLNNTMMDATRLIPGGWSPFVTSRVFPDNSSTGQPLRVNSRSRVPVDYYYIDFGLSTRFPSFADRQLVVGDIAQNISVPELSKRVPYDPFALDVRMYGDMIRRLQYAYCGLDFLQPVVERTVSDNPAERVAAPEVLATLRSVVASQSKASLLVPLRERGSSHVMAWMRYPFRLLANVTSL</sequence>
<dbReference type="InParanoid" id="A0A165E3Z1"/>
<evidence type="ECO:0008006" key="3">
    <source>
        <dbReference type="Google" id="ProtNLM"/>
    </source>
</evidence>
<dbReference type="InterPro" id="IPR011009">
    <property type="entry name" value="Kinase-like_dom_sf"/>
</dbReference>
<organism evidence="1 2">
    <name type="scientific">Exidia glandulosa HHB12029</name>
    <dbReference type="NCBI Taxonomy" id="1314781"/>
    <lineage>
        <taxon>Eukaryota</taxon>
        <taxon>Fungi</taxon>
        <taxon>Dikarya</taxon>
        <taxon>Basidiomycota</taxon>
        <taxon>Agaricomycotina</taxon>
        <taxon>Agaricomycetes</taxon>
        <taxon>Auriculariales</taxon>
        <taxon>Exidiaceae</taxon>
        <taxon>Exidia</taxon>
    </lineage>
</organism>
<dbReference type="Proteomes" id="UP000077266">
    <property type="component" value="Unassembled WGS sequence"/>
</dbReference>
<evidence type="ECO:0000313" key="2">
    <source>
        <dbReference type="Proteomes" id="UP000077266"/>
    </source>
</evidence>
<dbReference type="SUPFAM" id="SSF56112">
    <property type="entry name" value="Protein kinase-like (PK-like)"/>
    <property type="match status" value="1"/>
</dbReference>